<dbReference type="Proteomes" id="UP000293568">
    <property type="component" value="Chromosome"/>
</dbReference>
<name>A0A4P6ER53_9BACL</name>
<gene>
    <name evidence="2" type="ORF">ET464_02950</name>
</gene>
<feature type="signal peptide" evidence="1">
    <location>
        <begin position="1"/>
        <end position="21"/>
    </location>
</feature>
<evidence type="ECO:0000256" key="1">
    <source>
        <dbReference type="SAM" id="SignalP"/>
    </source>
</evidence>
<dbReference type="KEGG" id="pprt:ET464_02950"/>
<dbReference type="RefSeq" id="WP_129438112.1">
    <property type="nucleotide sequence ID" value="NZ_CP035492.1"/>
</dbReference>
<organism evidence="2 3">
    <name type="scientific">Paenibacillus protaetiae</name>
    <dbReference type="NCBI Taxonomy" id="2509456"/>
    <lineage>
        <taxon>Bacteria</taxon>
        <taxon>Bacillati</taxon>
        <taxon>Bacillota</taxon>
        <taxon>Bacilli</taxon>
        <taxon>Bacillales</taxon>
        <taxon>Paenibacillaceae</taxon>
        <taxon>Paenibacillus</taxon>
    </lineage>
</organism>
<protein>
    <submittedName>
        <fullName evidence="2">Uncharacterized protein</fullName>
    </submittedName>
</protein>
<evidence type="ECO:0000313" key="2">
    <source>
        <dbReference type="EMBL" id="QAY65490.1"/>
    </source>
</evidence>
<reference evidence="2 3" key="1">
    <citation type="submission" date="2019-01" db="EMBL/GenBank/DDBJ databases">
        <title>Genome sequencing of strain FW100M-2.</title>
        <authorList>
            <person name="Heo J."/>
            <person name="Kim S.-J."/>
            <person name="Kim J.-S."/>
            <person name="Hong S.-B."/>
            <person name="Kwon S.-W."/>
        </authorList>
    </citation>
    <scope>NUCLEOTIDE SEQUENCE [LARGE SCALE GENOMIC DNA]</scope>
    <source>
        <strain evidence="2 3">FW100M-2</strain>
    </source>
</reference>
<dbReference type="AlphaFoldDB" id="A0A4P6ER53"/>
<dbReference type="EMBL" id="CP035492">
    <property type="protein sequence ID" value="QAY65490.1"/>
    <property type="molecule type" value="Genomic_DNA"/>
</dbReference>
<evidence type="ECO:0000313" key="3">
    <source>
        <dbReference type="Proteomes" id="UP000293568"/>
    </source>
</evidence>
<feature type="chain" id="PRO_5039080729" evidence="1">
    <location>
        <begin position="22"/>
        <end position="240"/>
    </location>
</feature>
<keyword evidence="3" id="KW-1185">Reference proteome</keyword>
<accession>A0A4P6ER53</accession>
<dbReference type="OrthoDB" id="2593402at2"/>
<proteinExistence type="predicted"/>
<sequence>MGTLQKVASAVVALAAVCCLASCGDANRNADEWLSLSISGLAGMDAFAYSGQTVTTLPSGISYSPRKFSGQVVDHRMAKQSGEQESDAKPTNLLYAMQNMNKQVSFGKQPKDPSQVSLIVKISPEDALNIWKNDLTQQMEQISLNEPPADAPYKAAWDKELNRSKKALNEQLSTLKVNSEYEVIVDRDRMLPIMLHETSKAAYTKKGKTIEENRNTDITFSSFSSANSLAHKPRLIRSAK</sequence>
<keyword evidence="1" id="KW-0732">Signal</keyword>